<dbReference type="GO" id="GO:0003677">
    <property type="term" value="F:DNA binding"/>
    <property type="evidence" value="ECO:0007669"/>
    <property type="project" value="InterPro"/>
</dbReference>
<dbReference type="InterPro" id="IPR016032">
    <property type="entry name" value="Sig_transdc_resp-reg_C-effctor"/>
</dbReference>
<evidence type="ECO:0000313" key="6">
    <source>
        <dbReference type="Proteomes" id="UP000320876"/>
    </source>
</evidence>
<accession>A0A542DGN4</accession>
<dbReference type="SMART" id="SM00421">
    <property type="entry name" value="HTH_LUXR"/>
    <property type="match status" value="1"/>
</dbReference>
<keyword evidence="2" id="KW-0067">ATP-binding</keyword>
<proteinExistence type="predicted"/>
<dbReference type="SUPFAM" id="SSF52540">
    <property type="entry name" value="P-loop containing nucleoside triphosphate hydrolases"/>
    <property type="match status" value="1"/>
</dbReference>
<dbReference type="GO" id="GO:0004016">
    <property type="term" value="F:adenylate cyclase activity"/>
    <property type="evidence" value="ECO:0007669"/>
    <property type="project" value="TreeGrafter"/>
</dbReference>
<dbReference type="SUPFAM" id="SSF46894">
    <property type="entry name" value="C-terminal effector domain of the bipartite response regulators"/>
    <property type="match status" value="1"/>
</dbReference>
<dbReference type="GO" id="GO:0005524">
    <property type="term" value="F:ATP binding"/>
    <property type="evidence" value="ECO:0007669"/>
    <property type="project" value="UniProtKB-KW"/>
</dbReference>
<dbReference type="GO" id="GO:0006355">
    <property type="term" value="P:regulation of DNA-templated transcription"/>
    <property type="evidence" value="ECO:0007669"/>
    <property type="project" value="InterPro"/>
</dbReference>
<dbReference type="PANTHER" id="PTHR16305:SF35">
    <property type="entry name" value="TRANSCRIPTIONAL ACTIVATOR DOMAIN"/>
    <property type="match status" value="1"/>
</dbReference>
<dbReference type="Gene3D" id="1.25.40.10">
    <property type="entry name" value="Tetratricopeptide repeat domain"/>
    <property type="match status" value="1"/>
</dbReference>
<dbReference type="PROSITE" id="PS00622">
    <property type="entry name" value="HTH_LUXR_1"/>
    <property type="match status" value="1"/>
</dbReference>
<evidence type="ECO:0000259" key="4">
    <source>
        <dbReference type="PROSITE" id="PS50043"/>
    </source>
</evidence>
<evidence type="ECO:0000313" key="5">
    <source>
        <dbReference type="EMBL" id="TQJ02247.1"/>
    </source>
</evidence>
<dbReference type="EMBL" id="VFML01000001">
    <property type="protein sequence ID" value="TQJ02247.1"/>
    <property type="molecule type" value="Genomic_DNA"/>
</dbReference>
<dbReference type="Pfam" id="PF13191">
    <property type="entry name" value="AAA_16"/>
    <property type="match status" value="1"/>
</dbReference>
<feature type="region of interest" description="Disordered" evidence="3">
    <location>
        <begin position="894"/>
        <end position="913"/>
    </location>
</feature>
<dbReference type="InterPro" id="IPR000792">
    <property type="entry name" value="Tscrpt_reg_LuxR_C"/>
</dbReference>
<evidence type="ECO:0000256" key="2">
    <source>
        <dbReference type="ARBA" id="ARBA00022840"/>
    </source>
</evidence>
<dbReference type="GO" id="GO:0005737">
    <property type="term" value="C:cytoplasm"/>
    <property type="evidence" value="ECO:0007669"/>
    <property type="project" value="TreeGrafter"/>
</dbReference>
<dbReference type="Proteomes" id="UP000320876">
    <property type="component" value="Unassembled WGS sequence"/>
</dbReference>
<feature type="domain" description="HTH luxR-type" evidence="4">
    <location>
        <begin position="906"/>
        <end position="968"/>
    </location>
</feature>
<dbReference type="OrthoDB" id="5476461at2"/>
<dbReference type="InterPro" id="IPR011990">
    <property type="entry name" value="TPR-like_helical_dom_sf"/>
</dbReference>
<dbReference type="Gene3D" id="1.10.10.10">
    <property type="entry name" value="Winged helix-like DNA-binding domain superfamily/Winged helix DNA-binding domain"/>
    <property type="match status" value="1"/>
</dbReference>
<sequence length="968" mass="104306">MTYAVRAGGTGTVSHPPVLTTSPVLVDRSVELHTLLAVVTSPASVAFVEGEAGVGKTRLVGELLAQPELAVFRPLVGHCQQLREPFPYGAVLDALRKAGTGAVDPATLSPVAGSLRPYLPELAEVLPCQPERLVDARAERHRLFRAARELLGALGDVLLIIEDLHWADDGSRQLLRFLLADQPRSLRLLLTYRLEEAPGGIPLGAAHRPACDGTSATVRVRALDVDGVRRLASAILTEAEVTPAFAGKLHERTAGIPFVVEETLGALRDPRGAVRADGATAQKLLDAVEVPSLLREAMLERLGGLPLVTRRLVQAAAVLGSPARGELIAEVAGVPEHRLRAALADARAANVLLEVGEFEYGFRHALAQQAVYRTLTAPDRVRLHQRAVDALGTVEPAPLLQLAEHARKAGRRADWLRHAEAAADRASGAGDATTATATLRVLLAESTLTPADADRLAHKFSQVAFAGLAQHEVSAALEKLLGDERLSHPVRGEVRLSLGLLLIRQADSLEAARVELALAAAELRERPALRAKAMAVLAQPYVGTTPLAEHLPWMAEVDRITEQSADRTMVTGLLANTVSSRLMTGDPTAWEQVERLPAEVESTEEQSQLARVYCNLADACSWIGYHEHAGRHLRRGTRLAADCGSPFVVSTARSTQAHVDLLTGRWPGLTERAERLLEEYREILPVASELHLVLGSLAAAKGEWDRAAQHFAETGIEHPENAFTPVVLAAHAGMITMLTAREEHAAALAEVDRALRVLRRKAVWAWCGELLPAAVDACCHAGEPARALALTDELDAASAELDAPILQAGLALCRGILATDRGAQTEAAELFDAARAHYTALPAPYLAALATERLAACRLDLGARQDAEEFARLAETFDTLGATRDAARCRHLLRAKGATQPSRRGRRGYGDELSPRERDVANLLTDGRTNREIAEVLFLSRRTVEQHVSSVLRKLKVGSRAELLQRQH</sequence>
<dbReference type="InterPro" id="IPR027417">
    <property type="entry name" value="P-loop_NTPase"/>
</dbReference>
<dbReference type="InterPro" id="IPR036388">
    <property type="entry name" value="WH-like_DNA-bd_sf"/>
</dbReference>
<name>A0A542DGN4_AMYCI</name>
<reference evidence="5 6" key="1">
    <citation type="submission" date="2019-06" db="EMBL/GenBank/DDBJ databases">
        <title>Sequencing the genomes of 1000 actinobacteria strains.</title>
        <authorList>
            <person name="Klenk H.-P."/>
        </authorList>
    </citation>
    <scope>NUCLEOTIDE SEQUENCE [LARGE SCALE GENOMIC DNA]</scope>
    <source>
        <strain evidence="5 6">DSM 45679</strain>
    </source>
</reference>
<gene>
    <name evidence="5" type="ORF">FB471_1969</name>
</gene>
<dbReference type="PROSITE" id="PS50043">
    <property type="entry name" value="HTH_LUXR_2"/>
    <property type="match status" value="1"/>
</dbReference>
<dbReference type="RefSeq" id="WP_141997091.1">
    <property type="nucleotide sequence ID" value="NZ_VFML01000001.1"/>
</dbReference>
<dbReference type="PANTHER" id="PTHR16305">
    <property type="entry name" value="TESTICULAR SOLUBLE ADENYLYL CYCLASE"/>
    <property type="match status" value="1"/>
</dbReference>
<dbReference type="AlphaFoldDB" id="A0A542DGN4"/>
<dbReference type="CDD" id="cd06170">
    <property type="entry name" value="LuxR_C_like"/>
    <property type="match status" value="1"/>
</dbReference>
<comment type="caution">
    <text evidence="5">The sequence shown here is derived from an EMBL/GenBank/DDBJ whole genome shotgun (WGS) entry which is preliminary data.</text>
</comment>
<keyword evidence="6" id="KW-1185">Reference proteome</keyword>
<organism evidence="5 6">
    <name type="scientific">Amycolatopsis cihanbeyliensis</name>
    <dbReference type="NCBI Taxonomy" id="1128664"/>
    <lineage>
        <taxon>Bacteria</taxon>
        <taxon>Bacillati</taxon>
        <taxon>Actinomycetota</taxon>
        <taxon>Actinomycetes</taxon>
        <taxon>Pseudonocardiales</taxon>
        <taxon>Pseudonocardiaceae</taxon>
        <taxon>Amycolatopsis</taxon>
    </lineage>
</organism>
<keyword evidence="1" id="KW-0547">Nucleotide-binding</keyword>
<dbReference type="PRINTS" id="PR00038">
    <property type="entry name" value="HTHLUXR"/>
</dbReference>
<dbReference type="InterPro" id="IPR041664">
    <property type="entry name" value="AAA_16"/>
</dbReference>
<evidence type="ECO:0000256" key="1">
    <source>
        <dbReference type="ARBA" id="ARBA00022741"/>
    </source>
</evidence>
<dbReference type="Pfam" id="PF00196">
    <property type="entry name" value="GerE"/>
    <property type="match status" value="1"/>
</dbReference>
<dbReference type="SUPFAM" id="SSF48452">
    <property type="entry name" value="TPR-like"/>
    <property type="match status" value="1"/>
</dbReference>
<evidence type="ECO:0000256" key="3">
    <source>
        <dbReference type="SAM" id="MobiDB-lite"/>
    </source>
</evidence>
<protein>
    <submittedName>
        <fullName evidence="5">Regulatory LuxR family protein</fullName>
    </submittedName>
</protein>